<proteinExistence type="predicted"/>
<dbReference type="SUPFAM" id="SSF52540">
    <property type="entry name" value="P-loop containing nucleoside triphosphate hydrolases"/>
    <property type="match status" value="1"/>
</dbReference>
<dbReference type="Gene3D" id="1.10.8.430">
    <property type="entry name" value="Helical domain of apoptotic protease-activating factors"/>
    <property type="match status" value="1"/>
</dbReference>
<dbReference type="Proteomes" id="UP000265520">
    <property type="component" value="Unassembled WGS sequence"/>
</dbReference>
<dbReference type="InterPro" id="IPR027417">
    <property type="entry name" value="P-loop_NTPase"/>
</dbReference>
<protein>
    <submittedName>
        <fullName evidence="1">TMV resistance protein N-like</fullName>
    </submittedName>
</protein>
<evidence type="ECO:0000313" key="1">
    <source>
        <dbReference type="EMBL" id="MCH94665.1"/>
    </source>
</evidence>
<reference evidence="1 2" key="1">
    <citation type="journal article" date="2018" name="Front. Plant Sci.">
        <title>Red Clover (Trifolium pratense) and Zigzag Clover (T. medium) - A Picture of Genomic Similarities and Differences.</title>
        <authorList>
            <person name="Dluhosova J."/>
            <person name="Istvanek J."/>
            <person name="Nedelnik J."/>
            <person name="Repkova J."/>
        </authorList>
    </citation>
    <scope>NUCLEOTIDE SEQUENCE [LARGE SCALE GENOMIC DNA]</scope>
    <source>
        <strain evidence="2">cv. 10/8</strain>
        <tissue evidence="1">Leaf</tissue>
    </source>
</reference>
<evidence type="ECO:0000313" key="2">
    <source>
        <dbReference type="Proteomes" id="UP000265520"/>
    </source>
</evidence>
<feature type="non-terminal residue" evidence="1">
    <location>
        <position position="1"/>
    </location>
</feature>
<dbReference type="AlphaFoldDB" id="A0A392N694"/>
<dbReference type="InterPro" id="IPR042197">
    <property type="entry name" value="Apaf_helical"/>
</dbReference>
<dbReference type="PANTHER" id="PTHR11017:SF243">
    <property type="entry name" value="ADP-RIBOSYL CYCLASE_CYCLIC ADP-RIBOSE HYDROLASE"/>
    <property type="match status" value="1"/>
</dbReference>
<accession>A0A392N694</accession>
<dbReference type="InterPro" id="IPR044974">
    <property type="entry name" value="Disease_R_plants"/>
</dbReference>
<sequence length="142" mass="16237">DVRTLGLWGMGGTGKTTLAKELYVNLCAQFDHHCFLENVRGESIRHGLNVEKHAKVGYEELLESTIGYCGGNPLALKVLGANFRTKSKEVWESELEKLKKIPNRRIHDVLKVSFDDLDRSQQDIFLDIACFFNPRLINRFRS</sequence>
<organism evidence="1 2">
    <name type="scientific">Trifolium medium</name>
    <dbReference type="NCBI Taxonomy" id="97028"/>
    <lineage>
        <taxon>Eukaryota</taxon>
        <taxon>Viridiplantae</taxon>
        <taxon>Streptophyta</taxon>
        <taxon>Embryophyta</taxon>
        <taxon>Tracheophyta</taxon>
        <taxon>Spermatophyta</taxon>
        <taxon>Magnoliopsida</taxon>
        <taxon>eudicotyledons</taxon>
        <taxon>Gunneridae</taxon>
        <taxon>Pentapetalae</taxon>
        <taxon>rosids</taxon>
        <taxon>fabids</taxon>
        <taxon>Fabales</taxon>
        <taxon>Fabaceae</taxon>
        <taxon>Papilionoideae</taxon>
        <taxon>50 kb inversion clade</taxon>
        <taxon>NPAAA clade</taxon>
        <taxon>Hologalegina</taxon>
        <taxon>IRL clade</taxon>
        <taxon>Trifolieae</taxon>
        <taxon>Trifolium</taxon>
    </lineage>
</organism>
<keyword evidence="2" id="KW-1185">Reference proteome</keyword>
<dbReference type="EMBL" id="LXQA010027874">
    <property type="protein sequence ID" value="MCH94665.1"/>
    <property type="molecule type" value="Genomic_DNA"/>
</dbReference>
<comment type="caution">
    <text evidence="1">The sequence shown here is derived from an EMBL/GenBank/DDBJ whole genome shotgun (WGS) entry which is preliminary data.</text>
</comment>
<dbReference type="PANTHER" id="PTHR11017">
    <property type="entry name" value="LEUCINE-RICH REPEAT-CONTAINING PROTEIN"/>
    <property type="match status" value="1"/>
</dbReference>
<name>A0A392N694_9FABA</name>
<dbReference type="GO" id="GO:0006952">
    <property type="term" value="P:defense response"/>
    <property type="evidence" value="ECO:0007669"/>
    <property type="project" value="InterPro"/>
</dbReference>